<organism evidence="1 2">
    <name type="scientific">Dactylosporangium darangshiense</name>
    <dbReference type="NCBI Taxonomy" id="579108"/>
    <lineage>
        <taxon>Bacteria</taxon>
        <taxon>Bacillati</taxon>
        <taxon>Actinomycetota</taxon>
        <taxon>Actinomycetes</taxon>
        <taxon>Micromonosporales</taxon>
        <taxon>Micromonosporaceae</taxon>
        <taxon>Dactylosporangium</taxon>
    </lineage>
</organism>
<sequence>MAVIGARAAAGALLRPGPVPVAGPASGGSPPPVASADGRVRATPAGLLQLLLALLPLGATSGYAADPAQPMVQVYLDAGAGPGMLRVSVARVAPHEPMFIGQSEPGFEVHGPTDLPGGYRVLVLQIEDNCVQRTVVEVRHPDGTQVQVDIASCLAWDGEQNRPAPQALSVAQATAVASDPRWGLRIDPAVEAAGAGRFPRLAAIG</sequence>
<reference evidence="2" key="1">
    <citation type="journal article" date="2019" name="Int. J. Syst. Evol. Microbiol.">
        <title>The Global Catalogue of Microorganisms (GCM) 10K type strain sequencing project: providing services to taxonomists for standard genome sequencing and annotation.</title>
        <authorList>
            <consortium name="The Broad Institute Genomics Platform"/>
            <consortium name="The Broad Institute Genome Sequencing Center for Infectious Disease"/>
            <person name="Wu L."/>
            <person name="Ma J."/>
        </authorList>
    </citation>
    <scope>NUCLEOTIDE SEQUENCE [LARGE SCALE GENOMIC DNA]</scope>
    <source>
        <strain evidence="2">JCM 17441</strain>
    </source>
</reference>
<dbReference type="EMBL" id="BAABAT010000056">
    <property type="protein sequence ID" value="GAA4262819.1"/>
    <property type="molecule type" value="Genomic_DNA"/>
</dbReference>
<name>A0ABP8DSB8_9ACTN</name>
<proteinExistence type="predicted"/>
<evidence type="ECO:0000313" key="2">
    <source>
        <dbReference type="Proteomes" id="UP001500620"/>
    </source>
</evidence>
<keyword evidence="2" id="KW-1185">Reference proteome</keyword>
<dbReference type="Proteomes" id="UP001500620">
    <property type="component" value="Unassembled WGS sequence"/>
</dbReference>
<evidence type="ECO:0000313" key="1">
    <source>
        <dbReference type="EMBL" id="GAA4262819.1"/>
    </source>
</evidence>
<comment type="caution">
    <text evidence="1">The sequence shown here is derived from an EMBL/GenBank/DDBJ whole genome shotgun (WGS) entry which is preliminary data.</text>
</comment>
<gene>
    <name evidence="1" type="ORF">GCM10022255_101760</name>
</gene>
<accession>A0ABP8DSB8</accession>
<protein>
    <submittedName>
        <fullName evidence="1">Uncharacterized protein</fullName>
    </submittedName>
</protein>